<protein>
    <submittedName>
        <fullName evidence="12">ATP-dependent helicase Lhr and Lhr-like helicase</fullName>
    </submittedName>
</protein>
<evidence type="ECO:0000259" key="10">
    <source>
        <dbReference type="PROSITE" id="PS51192"/>
    </source>
</evidence>
<keyword evidence="1" id="KW-0547">Nucleotide-binding</keyword>
<keyword evidence="5" id="KW-0067">ATP-binding</keyword>
<evidence type="ECO:0000256" key="9">
    <source>
        <dbReference type="ARBA" id="ARBA00093467"/>
    </source>
</evidence>
<proteinExistence type="inferred from homology"/>
<dbReference type="InterPro" id="IPR011545">
    <property type="entry name" value="DEAD/DEAH_box_helicase_dom"/>
</dbReference>
<dbReference type="GO" id="GO:0006281">
    <property type="term" value="P:DNA repair"/>
    <property type="evidence" value="ECO:0007669"/>
    <property type="project" value="UniProtKB-KW"/>
</dbReference>
<evidence type="ECO:0000256" key="5">
    <source>
        <dbReference type="ARBA" id="ARBA00022840"/>
    </source>
</evidence>
<dbReference type="InterPro" id="IPR027417">
    <property type="entry name" value="P-loop_NTPase"/>
</dbReference>
<dbReference type="KEGG" id="cprv:CYPRO_1281"/>
<evidence type="ECO:0000256" key="3">
    <source>
        <dbReference type="ARBA" id="ARBA00022801"/>
    </source>
</evidence>
<dbReference type="PANTHER" id="PTHR47962:SF3">
    <property type="entry name" value="LARGE ATP-DEPENDENT HELICASE-RELATED PROTEIN"/>
    <property type="match status" value="1"/>
</dbReference>
<evidence type="ECO:0000313" key="12">
    <source>
        <dbReference type="EMBL" id="AXJ00538.1"/>
    </source>
</evidence>
<dbReference type="Pfam" id="PF08494">
    <property type="entry name" value="DEAD_assoc"/>
    <property type="match status" value="1"/>
</dbReference>
<dbReference type="OrthoDB" id="9815222at2"/>
<dbReference type="EMBL" id="CP027806">
    <property type="protein sequence ID" value="AXJ00538.1"/>
    <property type="molecule type" value="Genomic_DNA"/>
</dbReference>
<keyword evidence="2" id="KW-0227">DNA damage</keyword>
<dbReference type="InterPro" id="IPR026362">
    <property type="entry name" value="DEXH_lig_assoc"/>
</dbReference>
<dbReference type="GO" id="GO:0005524">
    <property type="term" value="F:ATP binding"/>
    <property type="evidence" value="ECO:0007669"/>
    <property type="project" value="UniProtKB-KW"/>
</dbReference>
<evidence type="ECO:0000259" key="11">
    <source>
        <dbReference type="PROSITE" id="PS51194"/>
    </source>
</evidence>
<keyword evidence="6" id="KW-0238">DNA-binding</keyword>
<dbReference type="Proteomes" id="UP000254808">
    <property type="component" value="Chromosome"/>
</dbReference>
<dbReference type="InterPro" id="IPR013701">
    <property type="entry name" value="Lhr-like_DEAD/DEAH_assoc"/>
</dbReference>
<dbReference type="PROSITE" id="PS51192">
    <property type="entry name" value="HELICASE_ATP_BIND_1"/>
    <property type="match status" value="1"/>
</dbReference>
<organism evidence="12 13">
    <name type="scientific">Cyclonatronum proteinivorum</name>
    <dbReference type="NCBI Taxonomy" id="1457365"/>
    <lineage>
        <taxon>Bacteria</taxon>
        <taxon>Pseudomonadati</taxon>
        <taxon>Balneolota</taxon>
        <taxon>Balneolia</taxon>
        <taxon>Balneolales</taxon>
        <taxon>Cyclonatronaceae</taxon>
        <taxon>Cyclonatronum</taxon>
    </lineage>
</organism>
<dbReference type="SMART" id="SM00490">
    <property type="entry name" value="HELICc"/>
    <property type="match status" value="1"/>
</dbReference>
<evidence type="ECO:0000256" key="1">
    <source>
        <dbReference type="ARBA" id="ARBA00022741"/>
    </source>
</evidence>
<dbReference type="Pfam" id="PF00271">
    <property type="entry name" value="Helicase_C"/>
    <property type="match status" value="1"/>
</dbReference>
<reference evidence="12 13" key="1">
    <citation type="submission" date="2018-03" db="EMBL/GenBank/DDBJ databases">
        <title>Phenotypic and genomic properties of Cyclonatronum proteinivorum gen. nov., sp. nov., a haloalkaliphilic bacteroidete from soda lakes possessing Na+-translocating rhodopsin.</title>
        <authorList>
            <person name="Toshchakov S.V."/>
            <person name="Korzhenkov A."/>
            <person name="Samarov N.I."/>
            <person name="Kublanov I.V."/>
            <person name="Muntyan M.S."/>
            <person name="Sorokin D.Y."/>
        </authorList>
    </citation>
    <scope>NUCLEOTIDE SEQUENCE [LARGE SCALE GENOMIC DNA]</scope>
    <source>
        <strain evidence="12 13">Omega</strain>
    </source>
</reference>
<name>A0A345UJ86_9BACT</name>
<dbReference type="CDD" id="cd18796">
    <property type="entry name" value="SF2_C_LHR"/>
    <property type="match status" value="1"/>
</dbReference>
<dbReference type="SMART" id="SM00487">
    <property type="entry name" value="DEXDc"/>
    <property type="match status" value="1"/>
</dbReference>
<evidence type="ECO:0000256" key="2">
    <source>
        <dbReference type="ARBA" id="ARBA00022763"/>
    </source>
</evidence>
<dbReference type="RefSeq" id="WP_114983807.1">
    <property type="nucleotide sequence ID" value="NZ_CP027806.1"/>
</dbReference>
<dbReference type="Pfam" id="PF00270">
    <property type="entry name" value="DEAD"/>
    <property type="match status" value="1"/>
</dbReference>
<dbReference type="InterPro" id="IPR045628">
    <property type="entry name" value="Lhr_WH_dom"/>
</dbReference>
<comment type="similarity">
    <text evidence="9">Belongs to the Lhr helicase family. Lhr-Core subfamily.</text>
</comment>
<dbReference type="InterPro" id="IPR052511">
    <property type="entry name" value="ATP-dep_Helicase"/>
</dbReference>
<dbReference type="PROSITE" id="PS51194">
    <property type="entry name" value="HELICASE_CTER"/>
    <property type="match status" value="1"/>
</dbReference>
<evidence type="ECO:0000256" key="4">
    <source>
        <dbReference type="ARBA" id="ARBA00022806"/>
    </source>
</evidence>
<dbReference type="GO" id="GO:0003677">
    <property type="term" value="F:DNA binding"/>
    <property type="evidence" value="ECO:0007669"/>
    <property type="project" value="UniProtKB-KW"/>
</dbReference>
<dbReference type="GO" id="GO:0016887">
    <property type="term" value="F:ATP hydrolysis activity"/>
    <property type="evidence" value="ECO:0007669"/>
    <property type="project" value="TreeGrafter"/>
</dbReference>
<dbReference type="PIRSF" id="PIRSF037307">
    <property type="entry name" value="Lhr-like_helic_prd"/>
    <property type="match status" value="1"/>
</dbReference>
<dbReference type="Gene3D" id="3.40.50.300">
    <property type="entry name" value="P-loop containing nucleotide triphosphate hydrolases"/>
    <property type="match status" value="2"/>
</dbReference>
<keyword evidence="13" id="KW-1185">Reference proteome</keyword>
<dbReference type="InterPro" id="IPR017170">
    <property type="entry name" value="Lhr-like"/>
</dbReference>
<dbReference type="NCBIfam" id="TIGR04121">
    <property type="entry name" value="DEXH_lig_assoc"/>
    <property type="match status" value="1"/>
</dbReference>
<keyword evidence="4 12" id="KW-0347">Helicase</keyword>
<evidence type="ECO:0000256" key="8">
    <source>
        <dbReference type="ARBA" id="ARBA00023235"/>
    </source>
</evidence>
<feature type="domain" description="Helicase C-terminal" evidence="11">
    <location>
        <begin position="273"/>
        <end position="432"/>
    </location>
</feature>
<keyword evidence="8" id="KW-0413">Isomerase</keyword>
<accession>A0A345UJ86</accession>
<evidence type="ECO:0000256" key="7">
    <source>
        <dbReference type="ARBA" id="ARBA00023204"/>
    </source>
</evidence>
<dbReference type="SUPFAM" id="SSF52540">
    <property type="entry name" value="P-loop containing nucleoside triphosphate hydrolases"/>
    <property type="match status" value="1"/>
</dbReference>
<gene>
    <name evidence="12" type="ORF">CYPRO_1281</name>
</gene>
<feature type="domain" description="Helicase ATP-binding" evidence="10">
    <location>
        <begin position="40"/>
        <end position="237"/>
    </location>
</feature>
<dbReference type="GO" id="GO:0004386">
    <property type="term" value="F:helicase activity"/>
    <property type="evidence" value="ECO:0007669"/>
    <property type="project" value="UniProtKB-KW"/>
</dbReference>
<dbReference type="AlphaFoldDB" id="A0A345UJ86"/>
<evidence type="ECO:0000313" key="13">
    <source>
        <dbReference type="Proteomes" id="UP000254808"/>
    </source>
</evidence>
<sequence>MEPTSSHPSEFLNTRPSWPVVSRYFEQRGWAPFPFQQELWTHFLHGKSGLLNAPTGSGKTYAVWVPVLMNWLDGQMKPGNTSPEKKTKKRGKPAVKGLRVLWITPLRALAKDTEKALTGMCAEMEIPWEVARRTGDTSSSQKQKIDRKPPQCLITTPESLHILIAKKNFASMFSTLEAVIVDEWHELLASKRGVMAELGLAVLRDLRPDLRIWGISATIGNMEQALDVLCGSPEKTRDAVIIKADIPKKLEVRTLLPDRAEAFSWAGHIGARLIPKLLPVLAQSRSTLLFTNTRAQAEIWYQQLLDADPMLAGQMALHHGSLDPDIRQWVEDALHEGRLKLVVSTSSLDLGVDFSPVETVVQVGSPKGVARFLQRAGRSGHQPGATSRIWFVPTHAMEIIESAALQTAIAQGYIEERLPFENPLDLLVQFLATLAVGDGFLPEPTLRIVRSTYAYRELTDEEWEWSLGFLTTGGNALKRYDEYNRVTIDENGRYEMTDKRKARRHRLSIGTILADQALKVKFVSGGFIGTVEESFIARLKPGETFLFAGRYLEFVRLKDLTVQVRKSSAKKGAVSRWMGGRMQLSTQLSEMIRLKIEDANAGKLDSEEMQAVKPLLDIQKERSALPRHDQLLIEQLKSREGWHLFFYPIEGRMVHEGLAALIAWRISQLSPISFSIAMNDYGFELLSPTEPPIERALAEGLLSPKNLDDDIPKSINASEMARRHFREIARISGLIFQGFPGQHVGSKHLQANSSLLFDVFSEHDPDNFLLRQSYDEIMTLQLETQRLARVLERISAKEVILTRPDRATPFAFPIMVDRLRAKLTSEKLQDRIMRMKLQLER</sequence>
<dbReference type="InterPro" id="IPR001650">
    <property type="entry name" value="Helicase_C-like"/>
</dbReference>
<dbReference type="Pfam" id="PF19306">
    <property type="entry name" value="WHD_Lhr"/>
    <property type="match status" value="1"/>
</dbReference>
<evidence type="ECO:0000256" key="6">
    <source>
        <dbReference type="ARBA" id="ARBA00023125"/>
    </source>
</evidence>
<keyword evidence="7" id="KW-0234">DNA repair</keyword>
<dbReference type="PANTHER" id="PTHR47962">
    <property type="entry name" value="ATP-DEPENDENT HELICASE LHR-RELATED-RELATED"/>
    <property type="match status" value="1"/>
</dbReference>
<keyword evidence="3" id="KW-0378">Hydrolase</keyword>
<dbReference type="InterPro" id="IPR014001">
    <property type="entry name" value="Helicase_ATP-bd"/>
</dbReference>